<organism evidence="2 3">
    <name type="scientific">Streptomyces cinnamoneus</name>
    <name type="common">Streptoverticillium cinnamoneum</name>
    <dbReference type="NCBI Taxonomy" id="53446"/>
    <lineage>
        <taxon>Bacteria</taxon>
        <taxon>Bacillati</taxon>
        <taxon>Actinomycetota</taxon>
        <taxon>Actinomycetes</taxon>
        <taxon>Kitasatosporales</taxon>
        <taxon>Streptomycetaceae</taxon>
        <taxon>Streptomyces</taxon>
        <taxon>Streptomyces cinnamoneus group</taxon>
    </lineage>
</organism>
<dbReference type="Proteomes" id="UP000646244">
    <property type="component" value="Unassembled WGS sequence"/>
</dbReference>
<dbReference type="AlphaFoldDB" id="A0A918TVC6"/>
<reference evidence="2" key="2">
    <citation type="submission" date="2020-09" db="EMBL/GenBank/DDBJ databases">
        <authorList>
            <person name="Sun Q."/>
            <person name="Ohkuma M."/>
        </authorList>
    </citation>
    <scope>NUCLEOTIDE SEQUENCE</scope>
    <source>
        <strain evidence="2">JCM 4633</strain>
    </source>
</reference>
<dbReference type="Pfam" id="PF13349">
    <property type="entry name" value="DUF4097"/>
    <property type="match status" value="1"/>
</dbReference>
<evidence type="ECO:0000313" key="2">
    <source>
        <dbReference type="EMBL" id="GHC60574.1"/>
    </source>
</evidence>
<feature type="domain" description="DUF4097" evidence="1">
    <location>
        <begin position="86"/>
        <end position="231"/>
    </location>
</feature>
<dbReference type="RefSeq" id="WP_190111396.1">
    <property type="nucleotide sequence ID" value="NZ_BMVB01000015.1"/>
</dbReference>
<protein>
    <recommendedName>
        <fullName evidence="1">DUF4097 domain-containing protein</fullName>
    </recommendedName>
</protein>
<gene>
    <name evidence="2" type="ORF">GCM10010507_41950</name>
</gene>
<sequence length="296" mass="29791">MPGQSEWSIAAPQKLTFEEPVTALKVSVAGGTVNVVGTGSGPARLELSDIDGPPLAVSLDGGALTVGYDDLPKNVLKWLDRATWKRRVTVTLTVPAATRVEIAVVGADAVVSGISGPTDLKGVSGDTTLVGVTGTVRADTVSGRFEAQALAGDLRFHSVSGDLTLVESGGGTVHAESVSGDMLVDLAAGAAVSSPSLTLTSVSGEVAVRLPHPRDARVDAEVDAGTTTGPVSCAFEDLRVSGQWGAKRITGTLGAGSGDKAGGRLKVTTVSGGVALLRRPPAQDTAADSAPHGKVL</sequence>
<comment type="caution">
    <text evidence="2">The sequence shown here is derived from an EMBL/GenBank/DDBJ whole genome shotgun (WGS) entry which is preliminary data.</text>
</comment>
<name>A0A918TVC6_STRCJ</name>
<evidence type="ECO:0000259" key="1">
    <source>
        <dbReference type="Pfam" id="PF13349"/>
    </source>
</evidence>
<dbReference type="Gene3D" id="2.160.20.120">
    <property type="match status" value="1"/>
</dbReference>
<evidence type="ECO:0000313" key="3">
    <source>
        <dbReference type="Proteomes" id="UP000646244"/>
    </source>
</evidence>
<proteinExistence type="predicted"/>
<dbReference type="EMBL" id="BMVB01000015">
    <property type="protein sequence ID" value="GHC60574.1"/>
    <property type="molecule type" value="Genomic_DNA"/>
</dbReference>
<dbReference type="InterPro" id="IPR025164">
    <property type="entry name" value="Toastrack_DUF4097"/>
</dbReference>
<accession>A0A918TVC6</accession>
<reference evidence="2" key="1">
    <citation type="journal article" date="2014" name="Int. J. Syst. Evol. Microbiol.">
        <title>Complete genome sequence of Corynebacterium casei LMG S-19264T (=DSM 44701T), isolated from a smear-ripened cheese.</title>
        <authorList>
            <consortium name="US DOE Joint Genome Institute (JGI-PGF)"/>
            <person name="Walter F."/>
            <person name="Albersmeier A."/>
            <person name="Kalinowski J."/>
            <person name="Ruckert C."/>
        </authorList>
    </citation>
    <scope>NUCLEOTIDE SEQUENCE</scope>
    <source>
        <strain evidence="2">JCM 4633</strain>
    </source>
</reference>